<dbReference type="InterPro" id="IPR006035">
    <property type="entry name" value="Ureohydrolase"/>
</dbReference>
<keyword evidence="4 11" id="KW-0056">Arginine metabolism</keyword>
<dbReference type="InParanoid" id="A9UZH7"/>
<protein>
    <recommendedName>
        <fullName evidence="3 11">Arginase</fullName>
        <ecNumber evidence="2 11">3.5.3.1</ecNumber>
    </recommendedName>
</protein>
<keyword evidence="5 11" id="KW-0479">Metal-binding</keyword>
<dbReference type="OMA" id="TINKKHA"/>
<dbReference type="FunFam" id="3.40.800.10:FF:000012">
    <property type="entry name" value="Arginase"/>
    <property type="match status" value="1"/>
</dbReference>
<comment type="similarity">
    <text evidence="9 10">Belongs to the arginase family.</text>
</comment>
<dbReference type="SUPFAM" id="SSF52768">
    <property type="entry name" value="Arginase/deacetylase"/>
    <property type="match status" value="1"/>
</dbReference>
<evidence type="ECO:0000256" key="7">
    <source>
        <dbReference type="ARBA" id="ARBA00023211"/>
    </source>
</evidence>
<dbReference type="InterPro" id="IPR023696">
    <property type="entry name" value="Ureohydrolase_dom_sf"/>
</dbReference>
<dbReference type="RefSeq" id="XP_001745808.1">
    <property type="nucleotide sequence ID" value="XM_001745756.1"/>
</dbReference>
<gene>
    <name evidence="12" type="ORF">MONBRDRAFT_37086</name>
</gene>
<dbReference type="GO" id="GO:0004053">
    <property type="term" value="F:arginase activity"/>
    <property type="evidence" value="ECO:0000318"/>
    <property type="project" value="GO_Central"/>
</dbReference>
<name>A9UZH7_MONBE</name>
<keyword evidence="13" id="KW-1185">Reference proteome</keyword>
<evidence type="ECO:0000256" key="4">
    <source>
        <dbReference type="ARBA" id="ARBA00022503"/>
    </source>
</evidence>
<evidence type="ECO:0000256" key="6">
    <source>
        <dbReference type="ARBA" id="ARBA00022801"/>
    </source>
</evidence>
<comment type="cofactor">
    <cofactor evidence="11">
        <name>Mn(2+)</name>
        <dbReference type="ChEBI" id="CHEBI:29035"/>
    </cofactor>
    <text evidence="11">Binds 2 manganese ions per subunit.</text>
</comment>
<dbReference type="GO" id="GO:0005737">
    <property type="term" value="C:cytoplasm"/>
    <property type="evidence" value="ECO:0000318"/>
    <property type="project" value="GO_Central"/>
</dbReference>
<dbReference type="Pfam" id="PF06888">
    <property type="entry name" value="Put_Phosphatase"/>
    <property type="match status" value="1"/>
</dbReference>
<dbReference type="EMBL" id="CH991551">
    <property type="protein sequence ID" value="EDQ89232.1"/>
    <property type="molecule type" value="Genomic_DNA"/>
</dbReference>
<keyword evidence="6 10" id="KW-0378">Hydrolase</keyword>
<dbReference type="STRING" id="81824.A9UZH7"/>
<dbReference type="GO" id="GO:0000050">
    <property type="term" value="P:urea cycle"/>
    <property type="evidence" value="ECO:0007669"/>
    <property type="project" value="UniProtKB-UniPathway"/>
</dbReference>
<dbReference type="GeneID" id="5891251"/>
<dbReference type="UniPathway" id="UPA00158">
    <property type="reaction ID" value="UER00270"/>
</dbReference>
<dbReference type="eggNOG" id="KOG2965">
    <property type="taxonomic scope" value="Eukaryota"/>
</dbReference>
<evidence type="ECO:0000313" key="12">
    <source>
        <dbReference type="EMBL" id="EDQ89232.1"/>
    </source>
</evidence>
<evidence type="ECO:0000256" key="2">
    <source>
        <dbReference type="ARBA" id="ARBA00012168"/>
    </source>
</evidence>
<dbReference type="InterPro" id="IPR016965">
    <property type="entry name" value="Pase_PHOSPHO-typ"/>
</dbReference>
<dbReference type="Proteomes" id="UP000001357">
    <property type="component" value="Unassembled WGS sequence"/>
</dbReference>
<dbReference type="EC" id="3.5.3.1" evidence="2 11"/>
<proteinExistence type="inferred from homology"/>
<evidence type="ECO:0000256" key="10">
    <source>
        <dbReference type="RuleBase" id="RU003684"/>
    </source>
</evidence>
<accession>A9UZH7</accession>
<dbReference type="InterPro" id="IPR014033">
    <property type="entry name" value="Arginase"/>
</dbReference>
<dbReference type="PANTHER" id="PTHR43782:SF3">
    <property type="entry name" value="ARGINASE"/>
    <property type="match status" value="1"/>
</dbReference>
<reference evidence="12 13" key="1">
    <citation type="journal article" date="2008" name="Nature">
        <title>The genome of the choanoflagellate Monosiga brevicollis and the origin of metazoans.</title>
        <authorList>
            <consortium name="JGI Sequencing"/>
            <person name="King N."/>
            <person name="Westbrook M.J."/>
            <person name="Young S.L."/>
            <person name="Kuo A."/>
            <person name="Abedin M."/>
            <person name="Chapman J."/>
            <person name="Fairclough S."/>
            <person name="Hellsten U."/>
            <person name="Isogai Y."/>
            <person name="Letunic I."/>
            <person name="Marr M."/>
            <person name="Pincus D."/>
            <person name="Putnam N."/>
            <person name="Rokas A."/>
            <person name="Wright K.J."/>
            <person name="Zuzow R."/>
            <person name="Dirks W."/>
            <person name="Good M."/>
            <person name="Goodstein D."/>
            <person name="Lemons D."/>
            <person name="Li W."/>
            <person name="Lyons J.B."/>
            <person name="Morris A."/>
            <person name="Nichols S."/>
            <person name="Richter D.J."/>
            <person name="Salamov A."/>
            <person name="Bork P."/>
            <person name="Lim W.A."/>
            <person name="Manning G."/>
            <person name="Miller W.T."/>
            <person name="McGinnis W."/>
            <person name="Shapiro H."/>
            <person name="Tjian R."/>
            <person name="Grigoriev I.V."/>
            <person name="Rokhsar D."/>
        </authorList>
    </citation>
    <scope>NUCLEOTIDE SEQUENCE [LARGE SCALE GENOMIC DNA]</scope>
    <source>
        <strain evidence="13">MX1 / ATCC 50154</strain>
    </source>
</reference>
<evidence type="ECO:0000256" key="3">
    <source>
        <dbReference type="ARBA" id="ARBA00018123"/>
    </source>
</evidence>
<feature type="non-terminal residue" evidence="12">
    <location>
        <position position="447"/>
    </location>
</feature>
<dbReference type="InterPro" id="IPR020855">
    <property type="entry name" value="Ureohydrolase_Mn_BS"/>
</dbReference>
<dbReference type="Pfam" id="PF00491">
    <property type="entry name" value="Arginase"/>
    <property type="match status" value="1"/>
</dbReference>
<dbReference type="GO" id="GO:0016791">
    <property type="term" value="F:phosphatase activity"/>
    <property type="evidence" value="ECO:0007669"/>
    <property type="project" value="InterPro"/>
</dbReference>
<dbReference type="PROSITE" id="PS01053">
    <property type="entry name" value="ARGINASE_1"/>
    <property type="match status" value="1"/>
</dbReference>
<dbReference type="GO" id="GO:0030145">
    <property type="term" value="F:manganese ion binding"/>
    <property type="evidence" value="ECO:0000318"/>
    <property type="project" value="GO_Central"/>
</dbReference>
<dbReference type="GO" id="GO:0006525">
    <property type="term" value="P:arginine metabolic process"/>
    <property type="evidence" value="ECO:0007669"/>
    <property type="project" value="UniProtKB-KW"/>
</dbReference>
<dbReference type="PROSITE" id="PS51409">
    <property type="entry name" value="ARGINASE_2"/>
    <property type="match status" value="1"/>
</dbReference>
<dbReference type="PANTHER" id="PTHR43782">
    <property type="entry name" value="ARGINASE"/>
    <property type="match status" value="1"/>
</dbReference>
<evidence type="ECO:0000256" key="5">
    <source>
        <dbReference type="ARBA" id="ARBA00022723"/>
    </source>
</evidence>
<dbReference type="Gene3D" id="3.40.800.10">
    <property type="entry name" value="Ureohydrolase domain"/>
    <property type="match status" value="1"/>
</dbReference>
<evidence type="ECO:0000256" key="9">
    <source>
        <dbReference type="PROSITE-ProRule" id="PRU00742"/>
    </source>
</evidence>
<organism evidence="12 13">
    <name type="scientific">Monosiga brevicollis</name>
    <name type="common">Choanoflagellate</name>
    <dbReference type="NCBI Taxonomy" id="81824"/>
    <lineage>
        <taxon>Eukaryota</taxon>
        <taxon>Choanoflagellata</taxon>
        <taxon>Craspedida</taxon>
        <taxon>Salpingoecidae</taxon>
        <taxon>Monosiga</taxon>
    </lineage>
</organism>
<evidence type="ECO:0000256" key="11">
    <source>
        <dbReference type="RuleBase" id="RU361159"/>
    </source>
</evidence>
<comment type="catalytic activity">
    <reaction evidence="8 11">
        <text>L-arginine + H2O = urea + L-ornithine</text>
        <dbReference type="Rhea" id="RHEA:20569"/>
        <dbReference type="ChEBI" id="CHEBI:15377"/>
        <dbReference type="ChEBI" id="CHEBI:16199"/>
        <dbReference type="ChEBI" id="CHEBI:32682"/>
        <dbReference type="ChEBI" id="CHEBI:46911"/>
        <dbReference type="EC" id="3.5.3.1"/>
    </reaction>
</comment>
<dbReference type="NCBIfam" id="TIGR01229">
    <property type="entry name" value="rocF_arginase"/>
    <property type="match status" value="1"/>
</dbReference>
<comment type="pathway">
    <text evidence="1">Nitrogen metabolism; urea cycle; L-ornithine and urea from L-arginine: step 1/1.</text>
</comment>
<evidence type="ECO:0000313" key="13">
    <source>
        <dbReference type="Proteomes" id="UP000001357"/>
    </source>
</evidence>
<dbReference type="GO" id="GO:0005829">
    <property type="term" value="C:cytosol"/>
    <property type="evidence" value="ECO:0000318"/>
    <property type="project" value="GO_Central"/>
</dbReference>
<dbReference type="KEGG" id="mbr:MONBRDRAFT_37086"/>
<evidence type="ECO:0000256" key="8">
    <source>
        <dbReference type="ARBA" id="ARBA00047391"/>
    </source>
</evidence>
<sequence length="447" mass="48779">MSRLTPPEAPHRRLAEKGHEQAAIEQVLRAVTLEPALRAELQAAATTTVNARLHIVSDANTVFIAEILQANDLTAVFGDRIFTNPGRFDNVQELHFFLACGLDRWCTLSCCCCDDDANDDDDVCHATKTSELASSAGMGWGKVRSGIDAVHRVEVDCPEFLKEPKTCAIVGAPFTYGQPRYGVDNGPEALRDAGLMEALLRLGWRAYEHGDITFESPARGNPRYEGPGSCKHPYVVGEANRQIAEVCEEHAREGRFVLTLGGDHSIGVGTIAGQLLVRPETGVIWVDAHADINTPALSGSGNMHGMPLAFLSRLVAPEEVPGFDWLKRVPALDPSTQLVYIGLRDVDKPERDIIRQHNIKAFTMSHVDKFGIGKVMEMALDHLGERPLHLSYDIDACDPAIAPSTGTAVRGGLTYREAHYVAEAANETHRLASMDLVEVNPTFNGEM</sequence>
<evidence type="ECO:0000256" key="1">
    <source>
        <dbReference type="ARBA" id="ARBA00005098"/>
    </source>
</evidence>
<dbReference type="PRINTS" id="PR00116">
    <property type="entry name" value="ARGINASE"/>
</dbReference>
<dbReference type="CDD" id="cd09989">
    <property type="entry name" value="Arginase"/>
    <property type="match status" value="1"/>
</dbReference>
<dbReference type="FunCoup" id="A9UZH7">
    <property type="interactions" value="585"/>
</dbReference>
<keyword evidence="7 11" id="KW-0464">Manganese</keyword>
<dbReference type="AlphaFoldDB" id="A9UZH7"/>